<gene>
    <name evidence="1" type="ORF">PAAG_05394</name>
</gene>
<keyword evidence="2" id="KW-1185">Reference proteome</keyword>
<evidence type="ECO:0000313" key="2">
    <source>
        <dbReference type="Proteomes" id="UP000002059"/>
    </source>
</evidence>
<dbReference type="AlphaFoldDB" id="C1H3Q1"/>
<dbReference type="EMBL" id="KN294005">
    <property type="protein sequence ID" value="EEH34345.2"/>
    <property type="molecule type" value="Genomic_DNA"/>
</dbReference>
<accession>C1H3Q1</accession>
<dbReference type="KEGG" id="pbl:PAAG_05394"/>
<name>C1H3Q1_PARBA</name>
<protein>
    <submittedName>
        <fullName evidence="1">Uncharacterized protein</fullName>
    </submittedName>
</protein>
<dbReference type="VEuPathDB" id="FungiDB:PAAG_05394"/>
<evidence type="ECO:0000313" key="1">
    <source>
        <dbReference type="EMBL" id="EEH34345.2"/>
    </source>
</evidence>
<dbReference type="Proteomes" id="UP000002059">
    <property type="component" value="Partially assembled WGS sequence"/>
</dbReference>
<sequence>MDKSAIPSHQYLLTGTLSKAHNRNPSNAAFNESTQTDSLGWLAGVSTLAISEKLACWVAFRPNVSDHQSTLNAADRQWPQRPG</sequence>
<dbReference type="HOGENOM" id="CLU_2543180_0_0_1"/>
<dbReference type="RefSeq" id="XP_015699790.1">
    <property type="nucleotide sequence ID" value="XM_015845564.1"/>
</dbReference>
<dbReference type="GeneID" id="9096019"/>
<organism evidence="1 2">
    <name type="scientific">Paracoccidioides lutzii (strain ATCC MYA-826 / Pb01)</name>
    <name type="common">Paracoccidioides brasiliensis</name>
    <dbReference type="NCBI Taxonomy" id="502779"/>
    <lineage>
        <taxon>Eukaryota</taxon>
        <taxon>Fungi</taxon>
        <taxon>Dikarya</taxon>
        <taxon>Ascomycota</taxon>
        <taxon>Pezizomycotina</taxon>
        <taxon>Eurotiomycetes</taxon>
        <taxon>Eurotiomycetidae</taxon>
        <taxon>Onygenales</taxon>
        <taxon>Ajellomycetaceae</taxon>
        <taxon>Paracoccidioides</taxon>
    </lineage>
</organism>
<dbReference type="OrthoDB" id="10372361at2759"/>
<reference evidence="1 2" key="1">
    <citation type="journal article" date="2011" name="PLoS Genet.">
        <title>Comparative genomic analysis of human fungal pathogens causing paracoccidioidomycosis.</title>
        <authorList>
            <person name="Desjardins C.A."/>
            <person name="Champion M.D."/>
            <person name="Holder J.W."/>
            <person name="Muszewska A."/>
            <person name="Goldberg J."/>
            <person name="Bailao A.M."/>
            <person name="Brigido M.M."/>
            <person name="Ferreira M.E."/>
            <person name="Garcia A.M."/>
            <person name="Grynberg M."/>
            <person name="Gujja S."/>
            <person name="Heiman D.I."/>
            <person name="Henn M.R."/>
            <person name="Kodira C.D."/>
            <person name="Leon-Narvaez H."/>
            <person name="Longo L.V."/>
            <person name="Ma L.J."/>
            <person name="Malavazi I."/>
            <person name="Matsuo A.L."/>
            <person name="Morais F.V."/>
            <person name="Pereira M."/>
            <person name="Rodriguez-Brito S."/>
            <person name="Sakthikumar S."/>
            <person name="Salem-Izacc S.M."/>
            <person name="Sykes S.M."/>
            <person name="Teixeira M.M."/>
            <person name="Vallejo M.C."/>
            <person name="Walter M.E."/>
            <person name="Yandava C."/>
            <person name="Young S."/>
            <person name="Zeng Q."/>
            <person name="Zucker J."/>
            <person name="Felipe M.S."/>
            <person name="Goldman G.H."/>
            <person name="Haas B.J."/>
            <person name="McEwen J.G."/>
            <person name="Nino-Vega G."/>
            <person name="Puccia R."/>
            <person name="San-Blas G."/>
            <person name="Soares C.M."/>
            <person name="Birren B.W."/>
            <person name="Cuomo C.A."/>
        </authorList>
    </citation>
    <scope>NUCLEOTIDE SEQUENCE [LARGE SCALE GENOMIC DNA]</scope>
    <source>
        <strain evidence="2">ATCC MYA-826 / Pb01</strain>
    </source>
</reference>
<proteinExistence type="predicted"/>